<evidence type="ECO:0000313" key="3">
    <source>
        <dbReference type="Proteomes" id="UP001303373"/>
    </source>
</evidence>
<proteinExistence type="predicted"/>
<feature type="region of interest" description="Disordered" evidence="1">
    <location>
        <begin position="245"/>
        <end position="268"/>
    </location>
</feature>
<gene>
    <name evidence="2" type="ORF">R9X50_00115200</name>
</gene>
<feature type="region of interest" description="Disordered" evidence="1">
    <location>
        <begin position="20"/>
        <end position="43"/>
    </location>
</feature>
<accession>A0AAQ3R5K0</accession>
<sequence length="268" mass="30717">MVSRGRPYLTTEPVIIEVKPGNLAPKSNMAPSSPSPSGSPKAVRFAPEGLVKSKARALTPTEAWSFYHFETHCRQCHTCFNPAEARARGGRLCPAGHGLAQDVREHVYLKDGQVYSSQKENHKRVLLELEPGYDQLRQLFRILDRSTQPSTHRTVPIVTYDTRLPESEPVYERNEVIIEPSHTSTRRSQHKSTRYRPVVVSDDTEIKPVSPVRTPPSPTLTERRGSLYVKDMQRPRDKAYHVEIREPADVREHGRRQEHHRRSTGYWE</sequence>
<reference evidence="2 3" key="1">
    <citation type="submission" date="2023-11" db="EMBL/GenBank/DDBJ databases">
        <title>An acidophilic fungus is an integral part of prey digestion in a carnivorous sundew plant.</title>
        <authorList>
            <person name="Tsai I.J."/>
        </authorList>
    </citation>
    <scope>NUCLEOTIDE SEQUENCE [LARGE SCALE GENOMIC DNA]</scope>
    <source>
        <strain evidence="2">169a</strain>
    </source>
</reference>
<dbReference type="EMBL" id="CP138581">
    <property type="protein sequence ID" value="WPG98363.1"/>
    <property type="molecule type" value="Genomic_DNA"/>
</dbReference>
<dbReference type="AlphaFoldDB" id="A0AAQ3R5K0"/>
<evidence type="ECO:0000256" key="1">
    <source>
        <dbReference type="SAM" id="MobiDB-lite"/>
    </source>
</evidence>
<protein>
    <submittedName>
        <fullName evidence="2">Uncharacterized protein</fullName>
    </submittedName>
</protein>
<feature type="compositionally biased region" description="Low complexity" evidence="1">
    <location>
        <begin position="31"/>
        <end position="40"/>
    </location>
</feature>
<organism evidence="2 3">
    <name type="scientific">Acrodontium crateriforme</name>
    <dbReference type="NCBI Taxonomy" id="150365"/>
    <lineage>
        <taxon>Eukaryota</taxon>
        <taxon>Fungi</taxon>
        <taxon>Dikarya</taxon>
        <taxon>Ascomycota</taxon>
        <taxon>Pezizomycotina</taxon>
        <taxon>Dothideomycetes</taxon>
        <taxon>Dothideomycetidae</taxon>
        <taxon>Mycosphaerellales</taxon>
        <taxon>Teratosphaeriaceae</taxon>
        <taxon>Acrodontium</taxon>
    </lineage>
</organism>
<evidence type="ECO:0000313" key="2">
    <source>
        <dbReference type="EMBL" id="WPG98363.1"/>
    </source>
</evidence>
<dbReference type="Proteomes" id="UP001303373">
    <property type="component" value="Chromosome 2"/>
</dbReference>
<keyword evidence="3" id="KW-1185">Reference proteome</keyword>
<feature type="compositionally biased region" description="Basic residues" evidence="1">
    <location>
        <begin position="253"/>
        <end position="268"/>
    </location>
</feature>
<name>A0AAQ3R5K0_9PEZI</name>